<dbReference type="InterPro" id="IPR014871">
    <property type="entry name" value="dUTPase/dCTP_pyrophosphatase"/>
</dbReference>
<comment type="caution">
    <text evidence="1">The sequence shown here is derived from an EMBL/GenBank/DDBJ whole genome shotgun (WGS) entry which is preliminary data.</text>
</comment>
<name>A0ABT4D6A8_9CLOT</name>
<dbReference type="EC" id="3.6.1.23" evidence="1"/>
<gene>
    <name evidence="1" type="ORF">OW729_04350</name>
</gene>
<proteinExistence type="predicted"/>
<dbReference type="CDD" id="cd11527">
    <property type="entry name" value="NTP-PPase_dUTPase"/>
    <property type="match status" value="1"/>
</dbReference>
<keyword evidence="2" id="KW-1185">Reference proteome</keyword>
<dbReference type="Pfam" id="PF08761">
    <property type="entry name" value="dUTPase_2"/>
    <property type="match status" value="1"/>
</dbReference>
<protein>
    <submittedName>
        <fullName evidence="1">dUTP diphosphatase</fullName>
        <ecNumber evidence="1">3.6.1.23</ecNumber>
    </submittedName>
</protein>
<dbReference type="Gene3D" id="1.10.4010.10">
    <property type="entry name" value="Type II deoxyuridine triphosphatase"/>
    <property type="match status" value="1"/>
</dbReference>
<dbReference type="PIRSF" id="PIRSF030140">
    <property type="entry name" value="UCP030140"/>
    <property type="match status" value="1"/>
</dbReference>
<dbReference type="GO" id="GO:0004170">
    <property type="term" value="F:dUTP diphosphatase activity"/>
    <property type="evidence" value="ECO:0007669"/>
    <property type="project" value="UniProtKB-EC"/>
</dbReference>
<sequence length="166" mass="19684">MILSEMFENQEKLDKYIMSNVEEEITLEELYSNRILAAMVELAEVSNASRCFKYWSKKESEPKERVLDELADVMHFILSIGNMIAKDIIEEYNFNPVCSYSDTVNQLINLNRICAWLQAIKDLDLYVNVMENFLGLVILMGFEFKDLEIAYYKKQEVNYQRQRENY</sequence>
<reference evidence="1" key="1">
    <citation type="submission" date="2022-12" db="EMBL/GenBank/DDBJ databases">
        <title>Clostridium sp. nov., isolated from industrial wastewater.</title>
        <authorList>
            <person name="Jiayan W."/>
        </authorList>
    </citation>
    <scope>NUCLEOTIDE SEQUENCE</scope>
    <source>
        <strain evidence="1">ZC22-4</strain>
    </source>
</reference>
<accession>A0ABT4D6A8</accession>
<keyword evidence="1" id="KW-0378">Hydrolase</keyword>
<evidence type="ECO:0000313" key="1">
    <source>
        <dbReference type="EMBL" id="MCY6957834.1"/>
    </source>
</evidence>
<dbReference type="InterPro" id="IPR016947">
    <property type="entry name" value="UCP030140"/>
</dbReference>
<organism evidence="1 2">
    <name type="scientific">Clostridium brassicae</name>
    <dbReference type="NCBI Taxonomy" id="2999072"/>
    <lineage>
        <taxon>Bacteria</taxon>
        <taxon>Bacillati</taxon>
        <taxon>Bacillota</taxon>
        <taxon>Clostridia</taxon>
        <taxon>Eubacteriales</taxon>
        <taxon>Clostridiaceae</taxon>
        <taxon>Clostridium</taxon>
    </lineage>
</organism>
<evidence type="ECO:0000313" key="2">
    <source>
        <dbReference type="Proteomes" id="UP001144612"/>
    </source>
</evidence>
<dbReference type="EMBL" id="JAPQFJ010000003">
    <property type="protein sequence ID" value="MCY6957834.1"/>
    <property type="molecule type" value="Genomic_DNA"/>
</dbReference>
<dbReference type="RefSeq" id="WP_268060237.1">
    <property type="nucleotide sequence ID" value="NZ_JAPQFJ010000003.1"/>
</dbReference>
<dbReference type="SUPFAM" id="SSF101386">
    <property type="entry name" value="all-alpha NTP pyrophosphatases"/>
    <property type="match status" value="1"/>
</dbReference>
<dbReference type="Proteomes" id="UP001144612">
    <property type="component" value="Unassembled WGS sequence"/>
</dbReference>